<comment type="caution">
    <text evidence="7">The sequence shown here is derived from an EMBL/GenBank/DDBJ whole genome shotgun (WGS) entry which is preliminary data.</text>
</comment>
<gene>
    <name evidence="7" type="ORF">SMN809_LOCUS78501</name>
</gene>
<feature type="domain" description="EGF-like" evidence="6">
    <location>
        <begin position="1"/>
        <end position="19"/>
    </location>
</feature>
<sequence>RPQGFRCFCPPGYTGDRCEKLISCLDSGAECINGGECIQRPLGDYVCSCPYPYCGSRCQNQRPFCDGNSPSVTPAVTTVSPVCSSSLCNNRGACQQNGYGNGIQCFCSSGWSGSRCQYAIRTNVGRSQDSIQPNNSTILTSTSNSTNIRRQRK</sequence>
<name>A0A8S3J2F0_9BILA</name>
<evidence type="ECO:0000256" key="5">
    <source>
        <dbReference type="SAM" id="MobiDB-lite"/>
    </source>
</evidence>
<keyword evidence="1 4" id="KW-0245">EGF-like domain</keyword>
<dbReference type="Proteomes" id="UP000676336">
    <property type="component" value="Unassembled WGS sequence"/>
</dbReference>
<accession>A0A8S3J2F0</accession>
<dbReference type="PROSITE" id="PS00022">
    <property type="entry name" value="EGF_1"/>
    <property type="match status" value="3"/>
</dbReference>
<dbReference type="Gene3D" id="2.10.25.10">
    <property type="entry name" value="Laminin"/>
    <property type="match status" value="3"/>
</dbReference>
<dbReference type="AlphaFoldDB" id="A0A8S3J2F0"/>
<feature type="disulfide bond" evidence="4">
    <location>
        <begin position="9"/>
        <end position="18"/>
    </location>
</feature>
<dbReference type="EMBL" id="CAJOBI010339995">
    <property type="protein sequence ID" value="CAF5211503.1"/>
    <property type="molecule type" value="Genomic_DNA"/>
</dbReference>
<feature type="disulfide bond" evidence="4">
    <location>
        <begin position="49"/>
        <end position="58"/>
    </location>
</feature>
<feature type="domain" description="EGF-like" evidence="6">
    <location>
        <begin position="79"/>
        <end position="117"/>
    </location>
</feature>
<feature type="compositionally biased region" description="Low complexity" evidence="5">
    <location>
        <begin position="134"/>
        <end position="153"/>
    </location>
</feature>
<evidence type="ECO:0000256" key="2">
    <source>
        <dbReference type="ARBA" id="ARBA00022729"/>
    </source>
</evidence>
<reference evidence="7" key="1">
    <citation type="submission" date="2021-02" db="EMBL/GenBank/DDBJ databases">
        <authorList>
            <person name="Nowell W R."/>
        </authorList>
    </citation>
    <scope>NUCLEOTIDE SEQUENCE</scope>
</reference>
<dbReference type="SMART" id="SM00181">
    <property type="entry name" value="EGF"/>
    <property type="match status" value="2"/>
</dbReference>
<evidence type="ECO:0000256" key="4">
    <source>
        <dbReference type="PROSITE-ProRule" id="PRU00076"/>
    </source>
</evidence>
<keyword evidence="2" id="KW-0732">Signal</keyword>
<protein>
    <recommendedName>
        <fullName evidence="6">EGF-like domain-containing protein</fullName>
    </recommendedName>
</protein>
<dbReference type="InterPro" id="IPR000742">
    <property type="entry name" value="EGF"/>
</dbReference>
<feature type="disulfide bond" evidence="4">
    <location>
        <begin position="88"/>
        <end position="105"/>
    </location>
</feature>
<feature type="domain" description="EGF-like" evidence="6">
    <location>
        <begin position="20"/>
        <end position="59"/>
    </location>
</feature>
<dbReference type="PROSITE" id="PS01186">
    <property type="entry name" value="EGF_2"/>
    <property type="match status" value="3"/>
</dbReference>
<feature type="disulfide bond" evidence="4">
    <location>
        <begin position="107"/>
        <end position="116"/>
    </location>
</feature>
<feature type="non-terminal residue" evidence="7">
    <location>
        <position position="153"/>
    </location>
</feature>
<dbReference type="Pfam" id="PF00008">
    <property type="entry name" value="EGF"/>
    <property type="match status" value="1"/>
</dbReference>
<evidence type="ECO:0000259" key="6">
    <source>
        <dbReference type="PROSITE" id="PS50026"/>
    </source>
</evidence>
<keyword evidence="3" id="KW-0677">Repeat</keyword>
<comment type="caution">
    <text evidence="4">Lacks conserved residue(s) required for the propagation of feature annotation.</text>
</comment>
<evidence type="ECO:0000313" key="8">
    <source>
        <dbReference type="Proteomes" id="UP000676336"/>
    </source>
</evidence>
<proteinExistence type="predicted"/>
<evidence type="ECO:0000256" key="1">
    <source>
        <dbReference type="ARBA" id="ARBA00022536"/>
    </source>
</evidence>
<dbReference type="PROSITE" id="PS50026">
    <property type="entry name" value="EGF_3"/>
    <property type="match status" value="3"/>
</dbReference>
<keyword evidence="4" id="KW-1015">Disulfide bond</keyword>
<evidence type="ECO:0000256" key="3">
    <source>
        <dbReference type="ARBA" id="ARBA00022737"/>
    </source>
</evidence>
<dbReference type="PANTHER" id="PTHR12916">
    <property type="entry name" value="CYTOCHROME C OXIDASE POLYPEPTIDE VIC-2"/>
    <property type="match status" value="1"/>
</dbReference>
<dbReference type="SUPFAM" id="SSF57196">
    <property type="entry name" value="EGF/Laminin"/>
    <property type="match status" value="3"/>
</dbReference>
<feature type="region of interest" description="Disordered" evidence="5">
    <location>
        <begin position="129"/>
        <end position="153"/>
    </location>
</feature>
<evidence type="ECO:0000313" key="7">
    <source>
        <dbReference type="EMBL" id="CAF5211503.1"/>
    </source>
</evidence>
<dbReference type="PANTHER" id="PTHR12916:SF4">
    <property type="entry name" value="UNINFLATABLE, ISOFORM C"/>
    <property type="match status" value="1"/>
</dbReference>
<organism evidence="7 8">
    <name type="scientific">Rotaria magnacalcarata</name>
    <dbReference type="NCBI Taxonomy" id="392030"/>
    <lineage>
        <taxon>Eukaryota</taxon>
        <taxon>Metazoa</taxon>
        <taxon>Spiralia</taxon>
        <taxon>Gnathifera</taxon>
        <taxon>Rotifera</taxon>
        <taxon>Eurotatoria</taxon>
        <taxon>Bdelloidea</taxon>
        <taxon>Philodinida</taxon>
        <taxon>Philodinidae</taxon>
        <taxon>Rotaria</taxon>
    </lineage>
</organism>